<evidence type="ECO:0000313" key="10">
    <source>
        <dbReference type="Proteomes" id="UP000076078"/>
    </source>
</evidence>
<dbReference type="EC" id="6.5.1.4" evidence="2"/>
<evidence type="ECO:0000256" key="2">
    <source>
        <dbReference type="ARBA" id="ARBA00012725"/>
    </source>
</evidence>
<dbReference type="AlphaFoldDB" id="A0A152A7D7"/>
<dbReference type="InParanoid" id="A0A152A7D7"/>
<evidence type="ECO:0000313" key="9">
    <source>
        <dbReference type="EMBL" id="KYR02104.1"/>
    </source>
</evidence>
<dbReference type="GO" id="GO:0000166">
    <property type="term" value="F:nucleotide binding"/>
    <property type="evidence" value="ECO:0007669"/>
    <property type="project" value="UniProtKB-KW"/>
</dbReference>
<dbReference type="InterPro" id="IPR013791">
    <property type="entry name" value="RNA3'-term_phos_cycl_insert"/>
</dbReference>
<dbReference type="Gene3D" id="3.30.360.20">
    <property type="entry name" value="RNA 3'-terminal phosphate cyclase, insert domain"/>
    <property type="match status" value="1"/>
</dbReference>
<dbReference type="InterPro" id="IPR013792">
    <property type="entry name" value="RNA3'P_cycl/enolpyr_Trfase_a/b"/>
</dbReference>
<dbReference type="STRING" id="361077.A0A152A7D7"/>
<feature type="region of interest" description="Disordered" evidence="6">
    <location>
        <begin position="1"/>
        <end position="38"/>
    </location>
</feature>
<keyword evidence="3" id="KW-0436">Ligase</keyword>
<dbReference type="SUPFAM" id="SSF52913">
    <property type="entry name" value="RNA 3'-terminal phosphate cyclase, RPTC, insert domain"/>
    <property type="match status" value="1"/>
</dbReference>
<feature type="domain" description="RNA 3'-terminal phosphate cyclase" evidence="7">
    <location>
        <begin position="53"/>
        <end position="385"/>
    </location>
</feature>
<dbReference type="InterPro" id="IPR037136">
    <property type="entry name" value="RNA3'_phos_cyclase_dom_sf"/>
</dbReference>
<name>A0A152A7D7_TIELA</name>
<protein>
    <recommendedName>
        <fullName evidence="2">RNA 3'-terminal-phosphate cyclase (ATP)</fullName>
        <ecNumber evidence="2">6.5.1.4</ecNumber>
    </recommendedName>
</protein>
<feature type="domain" description="RNA 3'-terminal phosphate cyclase insert" evidence="8">
    <location>
        <begin position="233"/>
        <end position="332"/>
    </location>
</feature>
<dbReference type="EMBL" id="LODT01000004">
    <property type="protein sequence ID" value="KYR02104.1"/>
    <property type="molecule type" value="Genomic_DNA"/>
</dbReference>
<dbReference type="SUPFAM" id="SSF55205">
    <property type="entry name" value="EPT/RTPC-like"/>
    <property type="match status" value="2"/>
</dbReference>
<evidence type="ECO:0000256" key="5">
    <source>
        <dbReference type="ARBA" id="ARBA00024481"/>
    </source>
</evidence>
<dbReference type="InterPro" id="IPR023797">
    <property type="entry name" value="RNA3'_phos_cyclase_dom"/>
</dbReference>
<accession>A0A152A7D7</accession>
<dbReference type="NCBIfam" id="TIGR03399">
    <property type="entry name" value="RNA_3prim_cycl"/>
    <property type="match status" value="1"/>
</dbReference>
<gene>
    <name evidence="9" type="ORF">DLAC_00904</name>
</gene>
<evidence type="ECO:0000259" key="8">
    <source>
        <dbReference type="Pfam" id="PF05189"/>
    </source>
</evidence>
<reference evidence="9 10" key="1">
    <citation type="submission" date="2015-12" db="EMBL/GenBank/DDBJ databases">
        <title>Dictyostelia acquired genes for synthesis and detection of signals that induce cell-type specialization by lateral gene transfer from prokaryotes.</title>
        <authorList>
            <person name="Gloeckner G."/>
            <person name="Schaap P."/>
        </authorList>
    </citation>
    <scope>NUCLEOTIDE SEQUENCE [LARGE SCALE GENOMIC DNA]</scope>
    <source>
        <strain evidence="9 10">TK</strain>
    </source>
</reference>
<comment type="caution">
    <text evidence="9">The sequence shown here is derived from an EMBL/GenBank/DDBJ whole genome shotgun (WGS) entry which is preliminary data.</text>
</comment>
<dbReference type="PROSITE" id="PS01287">
    <property type="entry name" value="RTC"/>
    <property type="match status" value="1"/>
</dbReference>
<evidence type="ECO:0000256" key="4">
    <source>
        <dbReference type="ARBA" id="ARBA00022741"/>
    </source>
</evidence>
<dbReference type="InterPro" id="IPR020719">
    <property type="entry name" value="RNA3'_term_phos_cycl-like_CS"/>
</dbReference>
<comment type="similarity">
    <text evidence="1">Belongs to the RNA 3'-terminal cyclase family. Type 1 subfamily.</text>
</comment>
<dbReference type="Pfam" id="PF01137">
    <property type="entry name" value="RTC"/>
    <property type="match status" value="1"/>
</dbReference>
<dbReference type="InterPro" id="IPR000228">
    <property type="entry name" value="RNA3'_term_phos_cyc"/>
</dbReference>
<dbReference type="GO" id="GO:0003963">
    <property type="term" value="F:RNA-3'-phosphate cyclase activity"/>
    <property type="evidence" value="ECO:0007669"/>
    <property type="project" value="UniProtKB-EC"/>
</dbReference>
<dbReference type="FunCoup" id="A0A152A7D7">
    <property type="interactions" value="336"/>
</dbReference>
<dbReference type="InterPro" id="IPR036553">
    <property type="entry name" value="RPTC_insert"/>
</dbReference>
<sequence>MGKNKHNNQKIKQSYKKHKEEPTTQSNGGDASKNEKLTWDQVKPDFEIDGSLMEGGGQILRNTVSLATLYQKSIKIEKIRYNRDQPGLKMQHRTGIELLSQLYKADTIGCTHQSTQLYYKPTKEHVDQVEIDADTKTAGSIGLLIQQTLPCLLYSQHETKMVLGGGTNVDFSPHADYIVEVFQPIFTKHFLEGTNAQMDMSIEKRGYYPRGGGCVKLNIKPTQQALKPITLLDKGNVILIQVKAYTSGRVTPLVGQRMTQQARKSLKKEFKKVDIECEEIDCTNRSFGDGCFIFIKAITDTGCIFGGSSIGSIGVPAETVAQNAVDSLVKDLSDGGCVDEYLQDQLIIFMALASGQSKIKTGPISLHTNTSIHFTSLITGCSFQIEKVPKEQEQPGEDTFIITCNGVGFIKSSNNQQTNINENNNVTTTSTTTTTTTTTSTN</sequence>
<proteinExistence type="inferred from homology"/>
<organism evidence="9 10">
    <name type="scientific">Tieghemostelium lacteum</name>
    <name type="common">Slime mold</name>
    <name type="synonym">Dictyostelium lacteum</name>
    <dbReference type="NCBI Taxonomy" id="361077"/>
    <lineage>
        <taxon>Eukaryota</taxon>
        <taxon>Amoebozoa</taxon>
        <taxon>Evosea</taxon>
        <taxon>Eumycetozoa</taxon>
        <taxon>Dictyostelia</taxon>
        <taxon>Dictyosteliales</taxon>
        <taxon>Raperosteliaceae</taxon>
        <taxon>Tieghemostelium</taxon>
    </lineage>
</organism>
<keyword evidence="10" id="KW-1185">Reference proteome</keyword>
<feature type="compositionally biased region" description="Basic residues" evidence="6">
    <location>
        <begin position="1"/>
        <end position="17"/>
    </location>
</feature>
<dbReference type="Pfam" id="PF05189">
    <property type="entry name" value="RTC_insert"/>
    <property type="match status" value="1"/>
</dbReference>
<evidence type="ECO:0000256" key="6">
    <source>
        <dbReference type="SAM" id="MobiDB-lite"/>
    </source>
</evidence>
<dbReference type="PANTHER" id="PTHR11096">
    <property type="entry name" value="RNA 3' TERMINAL PHOSPHATE CYCLASE"/>
    <property type="match status" value="1"/>
</dbReference>
<dbReference type="Proteomes" id="UP000076078">
    <property type="component" value="Unassembled WGS sequence"/>
</dbReference>
<evidence type="ECO:0000256" key="1">
    <source>
        <dbReference type="ARBA" id="ARBA00009206"/>
    </source>
</evidence>
<feature type="region of interest" description="Disordered" evidence="6">
    <location>
        <begin position="415"/>
        <end position="442"/>
    </location>
</feature>
<dbReference type="PANTHER" id="PTHR11096:SF0">
    <property type="entry name" value="RNA 3'-TERMINAL PHOSPHATE CYCLASE"/>
    <property type="match status" value="1"/>
</dbReference>
<evidence type="ECO:0000259" key="7">
    <source>
        <dbReference type="Pfam" id="PF01137"/>
    </source>
</evidence>
<keyword evidence="4" id="KW-0547">Nucleotide-binding</keyword>
<dbReference type="InterPro" id="IPR017770">
    <property type="entry name" value="RNA3'_term_phos_cyc_type_1"/>
</dbReference>
<evidence type="ECO:0000256" key="3">
    <source>
        <dbReference type="ARBA" id="ARBA00022598"/>
    </source>
</evidence>
<dbReference type="OMA" id="WSPPIDY"/>
<dbReference type="GO" id="GO:0005634">
    <property type="term" value="C:nucleus"/>
    <property type="evidence" value="ECO:0007669"/>
    <property type="project" value="TreeGrafter"/>
</dbReference>
<dbReference type="GO" id="GO:0006396">
    <property type="term" value="P:RNA processing"/>
    <property type="evidence" value="ECO:0007669"/>
    <property type="project" value="InterPro"/>
</dbReference>
<dbReference type="Gene3D" id="3.65.10.20">
    <property type="entry name" value="RNA 3'-terminal phosphate cyclase domain"/>
    <property type="match status" value="1"/>
</dbReference>
<dbReference type="OrthoDB" id="25029at2759"/>
<comment type="catalytic activity">
    <reaction evidence="5">
        <text>a 3'-end 3'-phospho-ribonucleotide-RNA + ATP = a 3'-end 2',3'-cyclophospho-ribonucleotide-RNA + AMP + diphosphate</text>
        <dbReference type="Rhea" id="RHEA:23976"/>
        <dbReference type="Rhea" id="RHEA-COMP:10463"/>
        <dbReference type="Rhea" id="RHEA-COMP:10464"/>
        <dbReference type="ChEBI" id="CHEBI:30616"/>
        <dbReference type="ChEBI" id="CHEBI:33019"/>
        <dbReference type="ChEBI" id="CHEBI:83062"/>
        <dbReference type="ChEBI" id="CHEBI:83064"/>
        <dbReference type="ChEBI" id="CHEBI:456215"/>
        <dbReference type="EC" id="6.5.1.4"/>
    </reaction>
</comment>